<feature type="domain" description="HPr kinase/phosphorylase C-terminal" evidence="1">
    <location>
        <begin position="10"/>
        <end position="86"/>
    </location>
</feature>
<name>A0ABZ2HKR8_9RHOB</name>
<evidence type="ECO:0000259" key="1">
    <source>
        <dbReference type="Pfam" id="PF07475"/>
    </source>
</evidence>
<gene>
    <name evidence="2" type="ORF">RZ517_16055</name>
</gene>
<protein>
    <submittedName>
        <fullName evidence="2">Serine kinase</fullName>
    </submittedName>
</protein>
<dbReference type="InterPro" id="IPR011104">
    <property type="entry name" value="Hpr_kin/Pase_C"/>
</dbReference>
<organism evidence="2 3">
    <name type="scientific">Roseovarius phycicola</name>
    <dbReference type="NCBI Taxonomy" id="3080976"/>
    <lineage>
        <taxon>Bacteria</taxon>
        <taxon>Pseudomonadati</taxon>
        <taxon>Pseudomonadota</taxon>
        <taxon>Alphaproteobacteria</taxon>
        <taxon>Rhodobacterales</taxon>
        <taxon>Roseobacteraceae</taxon>
        <taxon>Roseovarius</taxon>
    </lineage>
</organism>
<dbReference type="RefSeq" id="WP_338549129.1">
    <property type="nucleotide sequence ID" value="NZ_CP146069.1"/>
</dbReference>
<dbReference type="Pfam" id="PF07475">
    <property type="entry name" value="Hpr_kinase_C"/>
    <property type="match status" value="1"/>
</dbReference>
<keyword evidence="2" id="KW-0808">Transferase</keyword>
<proteinExistence type="predicted"/>
<keyword evidence="3" id="KW-1185">Reference proteome</keyword>
<sequence length="146" mass="15236">MPSPQPPRNSTLLHATTVASGGQAVLIRGASGSGKSSLALQLLAYGADLVADDRTQIWVQDGGVMATVPNSILGQIEARGVGILRASAAGPQPVSLVVDCDAIETERLPPLRTTRLLDVTLPVVGKLAYPHFPAAILLYLRHGRLA</sequence>
<dbReference type="GO" id="GO:0016301">
    <property type="term" value="F:kinase activity"/>
    <property type="evidence" value="ECO:0007669"/>
    <property type="project" value="UniProtKB-KW"/>
</dbReference>
<dbReference type="InterPro" id="IPR027417">
    <property type="entry name" value="P-loop_NTPase"/>
</dbReference>
<keyword evidence="2" id="KW-0418">Kinase</keyword>
<dbReference type="EMBL" id="CP146069">
    <property type="protein sequence ID" value="WWR46263.1"/>
    <property type="molecule type" value="Genomic_DNA"/>
</dbReference>
<dbReference type="Gene3D" id="3.40.50.300">
    <property type="entry name" value="P-loop containing nucleotide triphosphate hydrolases"/>
    <property type="match status" value="1"/>
</dbReference>
<evidence type="ECO:0000313" key="2">
    <source>
        <dbReference type="EMBL" id="WWR46263.1"/>
    </source>
</evidence>
<reference evidence="2 3" key="1">
    <citation type="submission" date="2023-10" db="EMBL/GenBank/DDBJ databases">
        <title>Roseovarius strain S88 nov., isolated from a marine algae.</title>
        <authorList>
            <person name="Lee M.W."/>
            <person name="Lee J.K."/>
            <person name="Kim J.M."/>
            <person name="Choi D.G."/>
            <person name="Baek J.H."/>
            <person name="Bayburt H."/>
            <person name="Jung J.J."/>
            <person name="Han D.M."/>
            <person name="Jeon C.O."/>
        </authorList>
    </citation>
    <scope>NUCLEOTIDE SEQUENCE [LARGE SCALE GENOMIC DNA]</scope>
    <source>
        <strain evidence="2 3">S88</strain>
    </source>
</reference>
<accession>A0ABZ2HKR8</accession>
<dbReference type="SUPFAM" id="SSF53795">
    <property type="entry name" value="PEP carboxykinase-like"/>
    <property type="match status" value="1"/>
</dbReference>
<dbReference type="Proteomes" id="UP001364156">
    <property type="component" value="Chromosome"/>
</dbReference>
<evidence type="ECO:0000313" key="3">
    <source>
        <dbReference type="Proteomes" id="UP001364156"/>
    </source>
</evidence>